<dbReference type="AlphaFoldDB" id="A0A210R0Y5"/>
<keyword evidence="4" id="KW-1133">Transmembrane helix</keyword>
<dbReference type="InterPro" id="IPR050778">
    <property type="entry name" value="Cueball_EGF_LRP_Nidogen"/>
</dbReference>
<feature type="chain" id="PRO_5013120785" evidence="5">
    <location>
        <begin position="21"/>
        <end position="1173"/>
    </location>
</feature>
<name>A0A210R0Y5_MIZYE</name>
<dbReference type="SUPFAM" id="SSF57184">
    <property type="entry name" value="Growth factor receptor domain"/>
    <property type="match status" value="1"/>
</dbReference>
<feature type="transmembrane region" description="Helical" evidence="4">
    <location>
        <begin position="1044"/>
        <end position="1069"/>
    </location>
</feature>
<dbReference type="EMBL" id="NEDP02000942">
    <property type="protein sequence ID" value="OWF54632.1"/>
    <property type="molecule type" value="Genomic_DNA"/>
</dbReference>
<dbReference type="SMART" id="SM00135">
    <property type="entry name" value="LY"/>
    <property type="match status" value="8"/>
</dbReference>
<evidence type="ECO:0000313" key="8">
    <source>
        <dbReference type="Proteomes" id="UP000242188"/>
    </source>
</evidence>
<feature type="repeat" description="LDL-receptor class B" evidence="3">
    <location>
        <begin position="171"/>
        <end position="215"/>
    </location>
</feature>
<keyword evidence="1" id="KW-1015">Disulfide bond</keyword>
<dbReference type="SUPFAM" id="SSF57535">
    <property type="entry name" value="Complement control module/SCR domain"/>
    <property type="match status" value="1"/>
</dbReference>
<dbReference type="InterPro" id="IPR011042">
    <property type="entry name" value="6-blade_b-propeller_TolB-like"/>
</dbReference>
<keyword evidence="7" id="KW-0675">Receptor</keyword>
<dbReference type="Proteomes" id="UP000242188">
    <property type="component" value="Unassembled WGS sequence"/>
</dbReference>
<protein>
    <submittedName>
        <fullName evidence="7">Low-density lipoprotein receptor-related protein 4</fullName>
    </submittedName>
</protein>
<keyword evidence="4" id="KW-0472">Membrane</keyword>
<gene>
    <name evidence="7" type="ORF">KP79_PYT04359</name>
</gene>
<keyword evidence="4" id="KW-0812">Transmembrane</keyword>
<dbReference type="Gene3D" id="2.10.70.10">
    <property type="entry name" value="Complement Module, domain 1"/>
    <property type="match status" value="1"/>
</dbReference>
<evidence type="ECO:0000313" key="7">
    <source>
        <dbReference type="EMBL" id="OWF54632.1"/>
    </source>
</evidence>
<dbReference type="PANTHER" id="PTHR46513">
    <property type="entry name" value="VITELLOGENIN RECEPTOR-LIKE PROTEIN-RELATED-RELATED"/>
    <property type="match status" value="1"/>
</dbReference>
<accession>A0A210R0Y5</accession>
<dbReference type="SUPFAM" id="SSF63825">
    <property type="entry name" value="YWTD domain"/>
    <property type="match status" value="3"/>
</dbReference>
<dbReference type="OrthoDB" id="6157061at2759"/>
<dbReference type="Gene3D" id="2.120.10.30">
    <property type="entry name" value="TolB, C-terminal domain"/>
    <property type="match status" value="3"/>
</dbReference>
<dbReference type="InterPro" id="IPR000742">
    <property type="entry name" value="EGF"/>
</dbReference>
<evidence type="ECO:0000259" key="6">
    <source>
        <dbReference type="PROSITE" id="PS50923"/>
    </source>
</evidence>
<keyword evidence="7" id="KW-0449">Lipoprotein</keyword>
<dbReference type="SMART" id="SM00181">
    <property type="entry name" value="EGF"/>
    <property type="match status" value="3"/>
</dbReference>
<evidence type="ECO:0000256" key="4">
    <source>
        <dbReference type="SAM" id="Phobius"/>
    </source>
</evidence>
<dbReference type="PANTHER" id="PTHR46513:SF44">
    <property type="entry name" value="LDL RECEPTOR RELATED PROTEIN 4"/>
    <property type="match status" value="1"/>
</dbReference>
<proteinExistence type="predicted"/>
<dbReference type="Pfam" id="PF14670">
    <property type="entry name" value="FXa_inhibition"/>
    <property type="match status" value="1"/>
</dbReference>
<dbReference type="PROSITE" id="PS50923">
    <property type="entry name" value="SUSHI"/>
    <property type="match status" value="1"/>
</dbReference>
<dbReference type="InterPro" id="IPR000033">
    <property type="entry name" value="LDLR_classB_rpt"/>
</dbReference>
<organism evidence="7 8">
    <name type="scientific">Mizuhopecten yessoensis</name>
    <name type="common">Japanese scallop</name>
    <name type="synonym">Patinopecten yessoensis</name>
    <dbReference type="NCBI Taxonomy" id="6573"/>
    <lineage>
        <taxon>Eukaryota</taxon>
        <taxon>Metazoa</taxon>
        <taxon>Spiralia</taxon>
        <taxon>Lophotrochozoa</taxon>
        <taxon>Mollusca</taxon>
        <taxon>Bivalvia</taxon>
        <taxon>Autobranchia</taxon>
        <taxon>Pteriomorphia</taxon>
        <taxon>Pectinida</taxon>
        <taxon>Pectinoidea</taxon>
        <taxon>Pectinidae</taxon>
        <taxon>Mizuhopecten</taxon>
    </lineage>
</organism>
<feature type="repeat" description="LDL-receptor class B" evidence="3">
    <location>
        <begin position="216"/>
        <end position="258"/>
    </location>
</feature>
<comment type="caution">
    <text evidence="2">Lacks conserved residue(s) required for the propagation of feature annotation.</text>
</comment>
<feature type="signal peptide" evidence="5">
    <location>
        <begin position="1"/>
        <end position="20"/>
    </location>
</feature>
<keyword evidence="5" id="KW-0732">Signal</keyword>
<dbReference type="PROSITE" id="PS51120">
    <property type="entry name" value="LDLRB"/>
    <property type="match status" value="3"/>
</dbReference>
<comment type="caution">
    <text evidence="7">The sequence shown here is derived from an EMBL/GenBank/DDBJ whole genome shotgun (WGS) entry which is preliminary data.</text>
</comment>
<evidence type="ECO:0000256" key="1">
    <source>
        <dbReference type="ARBA" id="ARBA00023157"/>
    </source>
</evidence>
<dbReference type="InterPro" id="IPR035976">
    <property type="entry name" value="Sushi/SCR/CCP_sf"/>
</dbReference>
<dbReference type="InterPro" id="IPR000436">
    <property type="entry name" value="Sushi_SCR_CCP_dom"/>
</dbReference>
<keyword evidence="8" id="KW-1185">Reference proteome</keyword>
<reference evidence="7 8" key="1">
    <citation type="journal article" date="2017" name="Nat. Ecol. Evol.">
        <title>Scallop genome provides insights into evolution of bilaterian karyotype and development.</title>
        <authorList>
            <person name="Wang S."/>
            <person name="Zhang J."/>
            <person name="Jiao W."/>
            <person name="Li J."/>
            <person name="Xun X."/>
            <person name="Sun Y."/>
            <person name="Guo X."/>
            <person name="Huan P."/>
            <person name="Dong B."/>
            <person name="Zhang L."/>
            <person name="Hu X."/>
            <person name="Sun X."/>
            <person name="Wang J."/>
            <person name="Zhao C."/>
            <person name="Wang Y."/>
            <person name="Wang D."/>
            <person name="Huang X."/>
            <person name="Wang R."/>
            <person name="Lv J."/>
            <person name="Li Y."/>
            <person name="Zhang Z."/>
            <person name="Liu B."/>
            <person name="Lu W."/>
            <person name="Hui Y."/>
            <person name="Liang J."/>
            <person name="Zhou Z."/>
            <person name="Hou R."/>
            <person name="Li X."/>
            <person name="Liu Y."/>
            <person name="Li H."/>
            <person name="Ning X."/>
            <person name="Lin Y."/>
            <person name="Zhao L."/>
            <person name="Xing Q."/>
            <person name="Dou J."/>
            <person name="Li Y."/>
            <person name="Mao J."/>
            <person name="Guo H."/>
            <person name="Dou H."/>
            <person name="Li T."/>
            <person name="Mu C."/>
            <person name="Jiang W."/>
            <person name="Fu Q."/>
            <person name="Fu X."/>
            <person name="Miao Y."/>
            <person name="Liu J."/>
            <person name="Yu Q."/>
            <person name="Li R."/>
            <person name="Liao H."/>
            <person name="Li X."/>
            <person name="Kong Y."/>
            <person name="Jiang Z."/>
            <person name="Chourrout D."/>
            <person name="Li R."/>
            <person name="Bao Z."/>
        </authorList>
    </citation>
    <scope>NUCLEOTIDE SEQUENCE [LARGE SCALE GENOMIC DNA]</scope>
    <source>
        <strain evidence="7 8">PY_sf001</strain>
    </source>
</reference>
<dbReference type="CDD" id="cd00033">
    <property type="entry name" value="CCP"/>
    <property type="match status" value="1"/>
</dbReference>
<sequence length="1173" mass="129770">MAEFGYVLGLLLVTLTELSAQEALITGFQSSVVKNGSLYTYQGTVDQLSKQTTIVPVITHFNTGVTITSLTSDPENDVLFFYEYFTQTIYQISDFTSLNVYQASPVHAVSSSLNTNIAFDWITRNLYCTDGILGWILVIHMGATREVDMVRILLDTNMESPGAITVDPKEGYMFWSDIYKGSPRIERAYLSGERREVIVSTSLLIIGDVSADVQERRIYWTDRMRNTIESCMYDGQQREIIHRRNNYVFSDIMTDLAHVCVTEEYQNILLCMYKSSAEYVLLERYDRQPYGLEVFDKSRKPSSTDKCAPKSCQHFCAPTPAGATCLCKNGYTLQGDEKSCIADHDLPVKGLLLGNSTHVCVIDFLNLESLPFKAPTCFIDNLQDTIFLSVDVTSMDLFFADKRTRSLNSINIQTRIRKQLVNTGIVSGLGYDWVGQNLYWTEADTRKVKLVSVSVATPMSIDLVLSTLSPSDVTIDPHGRMIYWISGLGTPQNTIQGMSTDGGTGQTTIVSSGNELTALFYDTMGNRIFWVEGGTLKSSLGSGSDITTLKALATQQHSQLIIYKMYAVWISFASSQIHTMSMVTKQLLNRAIDGFGDVTGMTIFDETIQSQQPEPCSVLNGGCTHICIPTSNTGRRCACTFGFTLQLDQKSCKSKPPLTNNFLLVPDLNHARLYQLSLDTIMPQFLALDLQVDRPVDAVYDPVNLYMYWTEANLKVIKRSKLDGTEVQTLLTFSQEYPERLAIDFSTGNLFYTTSVVGDTASRDGKVGVLRIIQDQTFNKVLIKDEGTADFIQGLLVFPKNGLLIWSGTDYDGPKSVGAIHKSFMDGSAITLLVSDVNHPKGLTMDYETGRVYWASGDGVEYSDLSGNKGTLVKSSEMLTDLVVTSNVIYYTGRNTRKVIKIDKSTGANIHWLDNTPEVGSVFSIDIYNGQQQPANAACTNNGLCDVFCLPTLTGKTCGCQDGVYLQQDKRTCGSTVTCDTTIPNGLISSFCTGIVAETCTYQCNSGYHKNVDHSTITCLSVGAWTTLQTSLCLADSPPSAVSIIPVIAGAVGAVIFIFIVIVIVVCLWKRKRKAQTFQESMYMSSMSRPTVVQNQYGMSQDINISGAQVVVTPPGYVDENKINAAYLHPPEQRARCPSPDRVYTELPHAYSQADPNYIHPMENEHDEAQPNP</sequence>
<feature type="domain" description="Sushi" evidence="6">
    <location>
        <begin position="977"/>
        <end position="1035"/>
    </location>
</feature>
<keyword evidence="2" id="KW-0768">Sushi</keyword>
<feature type="repeat" description="LDL-receptor class B" evidence="3">
    <location>
        <begin position="705"/>
        <end position="747"/>
    </location>
</feature>
<evidence type="ECO:0000256" key="5">
    <source>
        <dbReference type="SAM" id="SignalP"/>
    </source>
</evidence>
<dbReference type="InterPro" id="IPR009030">
    <property type="entry name" value="Growth_fac_rcpt_cys_sf"/>
</dbReference>
<evidence type="ECO:0000256" key="3">
    <source>
        <dbReference type="PROSITE-ProRule" id="PRU00461"/>
    </source>
</evidence>
<evidence type="ECO:0000256" key="2">
    <source>
        <dbReference type="PROSITE-ProRule" id="PRU00302"/>
    </source>
</evidence>